<proteinExistence type="predicted"/>
<feature type="non-terminal residue" evidence="2">
    <location>
        <position position="63"/>
    </location>
</feature>
<organism evidence="3">
    <name type="scientific">Camponotus floridanus</name>
    <name type="common">Florida carpenter ant</name>
    <dbReference type="NCBI Taxonomy" id="104421"/>
    <lineage>
        <taxon>Eukaryota</taxon>
        <taxon>Metazoa</taxon>
        <taxon>Ecdysozoa</taxon>
        <taxon>Arthropoda</taxon>
        <taxon>Hexapoda</taxon>
        <taxon>Insecta</taxon>
        <taxon>Pterygota</taxon>
        <taxon>Neoptera</taxon>
        <taxon>Endopterygota</taxon>
        <taxon>Hymenoptera</taxon>
        <taxon>Apocrita</taxon>
        <taxon>Aculeata</taxon>
        <taxon>Formicoidea</taxon>
        <taxon>Formicidae</taxon>
        <taxon>Formicinae</taxon>
        <taxon>Camponotus</taxon>
    </lineage>
</organism>
<reference evidence="2 3" key="1">
    <citation type="journal article" date="2010" name="Science">
        <title>Genomic comparison of the ants Camponotus floridanus and Harpegnathos saltator.</title>
        <authorList>
            <person name="Bonasio R."/>
            <person name="Zhang G."/>
            <person name="Ye C."/>
            <person name="Mutti N.S."/>
            <person name="Fang X."/>
            <person name="Qin N."/>
            <person name="Donahue G."/>
            <person name="Yang P."/>
            <person name="Li Q."/>
            <person name="Li C."/>
            <person name="Zhang P."/>
            <person name="Huang Z."/>
            <person name="Berger S.L."/>
            <person name="Reinberg D."/>
            <person name="Wang J."/>
            <person name="Liebig J."/>
        </authorList>
    </citation>
    <scope>NUCLEOTIDE SEQUENCE [LARGE SCALE GENOMIC DNA]</scope>
    <source>
        <strain evidence="3">C129</strain>
    </source>
</reference>
<evidence type="ECO:0000259" key="1">
    <source>
        <dbReference type="Pfam" id="PF18701"/>
    </source>
</evidence>
<gene>
    <name evidence="2" type="ORF">EAG_06152</name>
</gene>
<name>E2A3B5_CAMFO</name>
<dbReference type="Pfam" id="PF18701">
    <property type="entry name" value="DUF5641"/>
    <property type="match status" value="1"/>
</dbReference>
<dbReference type="InterPro" id="IPR040676">
    <property type="entry name" value="DUF5641"/>
</dbReference>
<accession>E2A3B5</accession>
<dbReference type="InParanoid" id="E2A3B5"/>
<evidence type="ECO:0000313" key="2">
    <source>
        <dbReference type="EMBL" id="EFN72087.1"/>
    </source>
</evidence>
<keyword evidence="3" id="KW-1185">Reference proteome</keyword>
<feature type="non-terminal residue" evidence="2">
    <location>
        <position position="1"/>
    </location>
</feature>
<sequence length="63" mass="7224">KYISSSKERHQVGLVVDERYPPSKWPLGRIIQLHPGKDGQVRVVTVRTQTSTFKRPIVKLCPL</sequence>
<dbReference type="OrthoDB" id="7550652at2759"/>
<evidence type="ECO:0000313" key="3">
    <source>
        <dbReference type="Proteomes" id="UP000000311"/>
    </source>
</evidence>
<dbReference type="EMBL" id="GL436354">
    <property type="protein sequence ID" value="EFN72087.1"/>
    <property type="molecule type" value="Genomic_DNA"/>
</dbReference>
<dbReference type="Proteomes" id="UP000000311">
    <property type="component" value="Unassembled WGS sequence"/>
</dbReference>
<feature type="domain" description="DUF5641" evidence="1">
    <location>
        <begin position="9"/>
        <end position="63"/>
    </location>
</feature>
<protein>
    <recommendedName>
        <fullName evidence="1">DUF5641 domain-containing protein</fullName>
    </recommendedName>
</protein>
<dbReference type="AlphaFoldDB" id="E2A3B5"/>